<dbReference type="Proteomes" id="UP000653056">
    <property type="component" value="Unassembled WGS sequence"/>
</dbReference>
<protein>
    <submittedName>
        <fullName evidence="1">Uncharacterized protein</fullName>
    </submittedName>
</protein>
<gene>
    <name evidence="1" type="ORF">GCM10007160_40380</name>
</gene>
<reference evidence="2" key="1">
    <citation type="journal article" date="2019" name="Int. J. Syst. Evol. Microbiol.">
        <title>The Global Catalogue of Microorganisms (GCM) 10K type strain sequencing project: providing services to taxonomists for standard genome sequencing and annotation.</title>
        <authorList>
            <consortium name="The Broad Institute Genomics Platform"/>
            <consortium name="The Broad Institute Genome Sequencing Center for Infectious Disease"/>
            <person name="Wu L."/>
            <person name="Ma J."/>
        </authorList>
    </citation>
    <scope>NUCLEOTIDE SEQUENCE [LARGE SCALE GENOMIC DNA]</scope>
    <source>
        <strain evidence="2">KCTC 22228</strain>
    </source>
</reference>
<evidence type="ECO:0000313" key="2">
    <source>
        <dbReference type="Proteomes" id="UP000653056"/>
    </source>
</evidence>
<proteinExistence type="predicted"/>
<evidence type="ECO:0000313" key="1">
    <source>
        <dbReference type="EMBL" id="GGY08908.1"/>
    </source>
</evidence>
<keyword evidence="2" id="KW-1185">Reference proteome</keyword>
<sequence length="171" mass="19669">MIWHLIAALFAGLGAAGVGLLLRSLSGKRLPRWIIPVCGGVGILAFQIHHEYSWFHYKQQQLPESATVVSTKEERMFWRPWTYLFPLTTAFNVIDRDSMVNTQANEEQVVEFILYRFEKEYVDVVQHQAYLMNCTAGEMLPLMGEEHRPRLSELRRVDASDPLFQAVCPDA</sequence>
<dbReference type="RefSeq" id="WP_189472473.1">
    <property type="nucleotide sequence ID" value="NZ_BMXS01000032.1"/>
</dbReference>
<accession>A0ABQ2ZC05</accession>
<dbReference type="EMBL" id="BMXS01000032">
    <property type="protein sequence ID" value="GGY08908.1"/>
    <property type="molecule type" value="Genomic_DNA"/>
</dbReference>
<comment type="caution">
    <text evidence="1">The sequence shown here is derived from an EMBL/GenBank/DDBJ whole genome shotgun (WGS) entry which is preliminary data.</text>
</comment>
<name>A0ABQ2ZC05_9GAMM</name>
<organism evidence="1 2">
    <name type="scientific">Litchfieldella qijiaojingensis</name>
    <dbReference type="NCBI Taxonomy" id="980347"/>
    <lineage>
        <taxon>Bacteria</taxon>
        <taxon>Pseudomonadati</taxon>
        <taxon>Pseudomonadota</taxon>
        <taxon>Gammaproteobacteria</taxon>
        <taxon>Oceanospirillales</taxon>
        <taxon>Halomonadaceae</taxon>
        <taxon>Litchfieldella</taxon>
    </lineage>
</organism>